<proteinExistence type="predicted"/>
<dbReference type="KEGG" id="ske:Sked_28910"/>
<keyword evidence="2" id="KW-0472">Membrane</keyword>
<dbReference type="RefSeq" id="WP_012867862.1">
    <property type="nucleotide sequence ID" value="NC_013521.1"/>
</dbReference>
<sequence length="213" mass="21260">MRTTTVATAALAVALLVGIPTAASASIDAPPIVTAQDTSVSIAPGQDAFVDTSVLTGGTEYPGLYGDKVIVESGACTAEWDYEAGHDGVTITAPAEGGDCVVTFQPHSTMTSTLAEIPGRITVTSAVPVVAPPAASSPAPVPVPAGPIDDGTGIDEPVADPAPGAQAPSRSAPPTWQTVLALALASIVTLGTSGVALARARRPDNSYADEEIY</sequence>
<keyword evidence="2" id="KW-0812">Transmembrane</keyword>
<name>D1BBM2_SANKS</name>
<dbReference type="AlphaFoldDB" id="D1BBM2"/>
<dbReference type="EMBL" id="CP001819">
    <property type="protein sequence ID" value="ACZ22793.1"/>
    <property type="molecule type" value="Genomic_DNA"/>
</dbReference>
<dbReference type="OrthoDB" id="9795903at2"/>
<evidence type="ECO:0000313" key="4">
    <source>
        <dbReference type="EMBL" id="ACZ22793.1"/>
    </source>
</evidence>
<accession>D1BBM2</accession>
<organism evidence="4 5">
    <name type="scientific">Sanguibacter keddieii (strain ATCC 51767 / DSM 10542 / NCFB 3025 / ST-74)</name>
    <dbReference type="NCBI Taxonomy" id="446469"/>
    <lineage>
        <taxon>Bacteria</taxon>
        <taxon>Bacillati</taxon>
        <taxon>Actinomycetota</taxon>
        <taxon>Actinomycetes</taxon>
        <taxon>Micrococcales</taxon>
        <taxon>Sanguibacteraceae</taxon>
        <taxon>Sanguibacter</taxon>
    </lineage>
</organism>
<reference evidence="4 5" key="1">
    <citation type="journal article" date="2009" name="Stand. Genomic Sci.">
        <title>Complete genome sequence of Sanguibacter keddieii type strain (ST-74).</title>
        <authorList>
            <person name="Ivanova N."/>
            <person name="Sikorski J."/>
            <person name="Sims D."/>
            <person name="Brettin T."/>
            <person name="Detter J.C."/>
            <person name="Han C."/>
            <person name="Lapidus A."/>
            <person name="Copeland A."/>
            <person name="Glavina Del Rio T."/>
            <person name="Nolan M."/>
            <person name="Chen F."/>
            <person name="Lucas S."/>
            <person name="Tice H."/>
            <person name="Cheng J.F."/>
            <person name="Bruce D."/>
            <person name="Goodwin L."/>
            <person name="Pitluck S."/>
            <person name="Pati A."/>
            <person name="Mavromatis K."/>
            <person name="Chen A."/>
            <person name="Palaniappan K."/>
            <person name="D'haeseleer P."/>
            <person name="Chain P."/>
            <person name="Bristow J."/>
            <person name="Eisen J.A."/>
            <person name="Markowitz V."/>
            <person name="Hugenholtz P."/>
            <person name="Goker M."/>
            <person name="Pukall R."/>
            <person name="Klenk H.P."/>
            <person name="Kyrpides N.C."/>
        </authorList>
    </citation>
    <scope>NUCLEOTIDE SEQUENCE [LARGE SCALE GENOMIC DNA]</scope>
    <source>
        <strain evidence="5">ATCC 51767 / DSM 10542 / NCFB 3025 / ST-74</strain>
    </source>
</reference>
<keyword evidence="2" id="KW-1133">Transmembrane helix</keyword>
<evidence type="ECO:0000313" key="5">
    <source>
        <dbReference type="Proteomes" id="UP000000322"/>
    </source>
</evidence>
<evidence type="ECO:0000256" key="3">
    <source>
        <dbReference type="SAM" id="SignalP"/>
    </source>
</evidence>
<feature type="chain" id="PRO_5003021384" evidence="3">
    <location>
        <begin position="26"/>
        <end position="213"/>
    </location>
</feature>
<protein>
    <submittedName>
        <fullName evidence="4">Uncharacterized protein</fullName>
    </submittedName>
</protein>
<evidence type="ECO:0000256" key="2">
    <source>
        <dbReference type="SAM" id="Phobius"/>
    </source>
</evidence>
<keyword evidence="5" id="KW-1185">Reference proteome</keyword>
<evidence type="ECO:0000256" key="1">
    <source>
        <dbReference type="SAM" id="MobiDB-lite"/>
    </source>
</evidence>
<gene>
    <name evidence="4" type="ordered locus">Sked_28910</name>
</gene>
<feature type="signal peptide" evidence="3">
    <location>
        <begin position="1"/>
        <end position="25"/>
    </location>
</feature>
<keyword evidence="3" id="KW-0732">Signal</keyword>
<feature type="region of interest" description="Disordered" evidence="1">
    <location>
        <begin position="133"/>
        <end position="173"/>
    </location>
</feature>
<dbReference type="HOGENOM" id="CLU_1293562_0_0_11"/>
<dbReference type="Proteomes" id="UP000000322">
    <property type="component" value="Chromosome"/>
</dbReference>
<feature type="transmembrane region" description="Helical" evidence="2">
    <location>
        <begin position="176"/>
        <end position="198"/>
    </location>
</feature>
<dbReference type="STRING" id="446469.Sked_28910"/>